<dbReference type="PROSITE" id="PS51125">
    <property type="entry name" value="NHL"/>
    <property type="match status" value="1"/>
</dbReference>
<protein>
    <submittedName>
        <fullName evidence="7">Discoidin domain-containing protein</fullName>
    </submittedName>
</protein>
<dbReference type="CDD" id="cd14953">
    <property type="entry name" value="NHL_like_1"/>
    <property type="match status" value="1"/>
</dbReference>
<evidence type="ECO:0000256" key="2">
    <source>
        <dbReference type="PROSITE-ProRule" id="PRU00504"/>
    </source>
</evidence>
<feature type="chain" id="PRO_5047052038" evidence="4">
    <location>
        <begin position="25"/>
        <end position="1399"/>
    </location>
</feature>
<dbReference type="InterPro" id="IPR011042">
    <property type="entry name" value="6-blade_b-propeller_TolB-like"/>
</dbReference>
<dbReference type="Pfam" id="PF13884">
    <property type="entry name" value="Peptidase_S74"/>
    <property type="match status" value="1"/>
</dbReference>
<evidence type="ECO:0000256" key="4">
    <source>
        <dbReference type="SAM" id="SignalP"/>
    </source>
</evidence>
<gene>
    <name evidence="7" type="ORF">I2H31_03610</name>
</gene>
<reference evidence="7 8" key="1">
    <citation type="submission" date="2020-11" db="EMBL/GenBank/DDBJ databases">
        <authorList>
            <person name="Kim M.K."/>
        </authorList>
    </citation>
    <scope>NUCLEOTIDE SEQUENCE [LARGE SCALE GENOMIC DNA]</scope>
    <source>
        <strain evidence="7 8">BT662</strain>
    </source>
</reference>
<dbReference type="Gene3D" id="2.120.10.30">
    <property type="entry name" value="TolB, C-terminal domain"/>
    <property type="match status" value="3"/>
</dbReference>
<dbReference type="Pfam" id="PF01436">
    <property type="entry name" value="NHL"/>
    <property type="match status" value="1"/>
</dbReference>
<feature type="signal peptide" evidence="4">
    <location>
        <begin position="1"/>
        <end position="24"/>
    </location>
</feature>
<dbReference type="SUPFAM" id="SSF101898">
    <property type="entry name" value="NHL repeat"/>
    <property type="match status" value="1"/>
</dbReference>
<dbReference type="PROSITE" id="PS51688">
    <property type="entry name" value="ICA"/>
    <property type="match status" value="1"/>
</dbReference>
<evidence type="ECO:0000256" key="3">
    <source>
        <dbReference type="SAM" id="Coils"/>
    </source>
</evidence>
<evidence type="ECO:0000256" key="1">
    <source>
        <dbReference type="ARBA" id="ARBA00022737"/>
    </source>
</evidence>
<dbReference type="RefSeq" id="WP_196291621.1">
    <property type="nucleotide sequence ID" value="NZ_JADQDM010000001.1"/>
</dbReference>
<dbReference type="SUPFAM" id="SSF49785">
    <property type="entry name" value="Galactose-binding domain-like"/>
    <property type="match status" value="1"/>
</dbReference>
<dbReference type="Proteomes" id="UP000618931">
    <property type="component" value="Unassembled WGS sequence"/>
</dbReference>
<dbReference type="InterPro" id="IPR001258">
    <property type="entry name" value="NHL_repeat"/>
</dbReference>
<proteinExistence type="predicted"/>
<evidence type="ECO:0000313" key="8">
    <source>
        <dbReference type="Proteomes" id="UP000618931"/>
    </source>
</evidence>
<dbReference type="PANTHER" id="PTHR46388">
    <property type="entry name" value="NHL REPEAT-CONTAINING PROTEIN 2"/>
    <property type="match status" value="1"/>
</dbReference>
<accession>A0ABS0HZP7</accession>
<feature type="repeat" description="NHL" evidence="2">
    <location>
        <begin position="282"/>
        <end position="317"/>
    </location>
</feature>
<feature type="domain" description="F5/8 type C" evidence="5">
    <location>
        <begin position="740"/>
        <end position="890"/>
    </location>
</feature>
<dbReference type="InterPro" id="IPR008979">
    <property type="entry name" value="Galactose-bd-like_sf"/>
</dbReference>
<keyword evidence="8" id="KW-1185">Reference proteome</keyword>
<keyword evidence="1" id="KW-0677">Repeat</keyword>
<dbReference type="Gene3D" id="2.60.120.260">
    <property type="entry name" value="Galactose-binding domain-like"/>
    <property type="match status" value="1"/>
</dbReference>
<keyword evidence="3" id="KW-0175">Coiled coil</keyword>
<sequence length="1399" mass="141673">MNQTIRRALLGAALILGGHQAAQAQTGGVGIGTATPDGSALLDLTSGSKGLLAPRLSTAQRQAISSPAKGLLVYQTDASAGFYYFDGVNWIQLPSGLVPNALGVVPTGTAAQYDNNAVVSTVAGAGQGFQDGPSTAAQFNLPRQVALDAAGVLYVADQVNSRIRKILPDGTVSTLAGSGASGAQDGPGASASFNQPYGVAVDAGGVVYVADIAGSRVRKVLPDGTVSTLALTGSAGGPAAVAVDASGVVYAVAGNQVLKILPNGTVSTLAGSGTAGYQDGAGAGALFNTPSGIAVDAAGVLYVADGRNHRIRKVLPNGTVSTLAGSGTAGNQDGPGATAQFNTPVSVAVDAAGAVYVGSLTGGRIRKVLPDGTVSTLAGNTNGYQDGPAATARFGYVSGVAVDPSGGLLYLSDTNVNAIRKVARGLLANAVPAIGNQQLSLAGQTLSLSGGNSVTLPNGADNLGNHTATQNLNLNGNQLVGVGRLDLLAGADNNGSNDPGAVAFQYRTGGYRHWLRSRHDDQAAGAGNNLDFFLNSSTTAAGSIAPGAGNIQVLTLQNNGGQARVGIGTATPSQALDVAGNVQISGSGNGLKFPDGTTQTTAPRLTLSGQTLGLGGGNTVTLPVGADNLGNHTATKALDLNGNALVSGGTTGLSISSTGNVGIGAGSPGQKLEVAGQVFSSTGGFRFPDNTVQTTAAAPDNLGNHTATQPLKLNDNFLSNNGNAGLRIDNNGRVGVGTVSPTAALHVTNQLLGGGPNVAAQATITASSTLAGTPAANAIDGNTGTGWSAALNQPMPQWLQLDYGGQPRVISRYSIYLRRSFAASGTWDLQGSNNASAWTTLHTVAAAQPVDVTNSYSFANTTAYRYYRLLVKTASDGSARSDVEVNEWGLLDQTAPAVALRVDPGALQLGSGAVVNTFSADATLAGNADDAVPTQKAVKTYVDAHNQTLSISGSTISLTNGGSVTVPSSADNLGNHTATQNLNLNGNLLTGGGSLGLRMDASGNANFGTTTRQMLNLWDTNYGIGIQDNTQYFRSADSFAWFTGGVHNNSQLNAGGGATPMVLKAGQLGIGTSAPVAALDVPNGSVHLPGDSWIRYSGDNKNYLRGTTILADDAQGGRVGIGTANPAFPLDVQSAPVTPGNFAYGFLNGSGSVGYSGSNTGPVSIRATGRVLASEFNATSDRRLKTVIGLSNNAADLALLNQLRITDYTMRDRVQYGTRRFKKVIAQEVEAVFPQAVNQHAGFLPDVYALATSATAEGDSLLRLTLPKAAAATAGQRVKLIGPAGEVTGTVAKAAGGTQWLVRGAAQLAGQQVFVFGLEHADVRTVDYEALAMLNVSATQELARQLAELQKQNAVLKAEAAGNRAELQQFKAEASTQTANLAQRLQALENMLGTKASVK</sequence>
<keyword evidence="4" id="KW-0732">Signal</keyword>
<comment type="caution">
    <text evidence="7">The sequence shown here is derived from an EMBL/GenBank/DDBJ whole genome shotgun (WGS) entry which is preliminary data.</text>
</comment>
<dbReference type="InterPro" id="IPR030392">
    <property type="entry name" value="S74_ICA"/>
</dbReference>
<dbReference type="PANTHER" id="PTHR46388:SF2">
    <property type="entry name" value="NHL REPEAT-CONTAINING PROTEIN 2"/>
    <property type="match status" value="1"/>
</dbReference>
<dbReference type="Pfam" id="PF00754">
    <property type="entry name" value="F5_F8_type_C"/>
    <property type="match status" value="1"/>
</dbReference>
<name>A0ABS0HZP7_9BACT</name>
<dbReference type="InterPro" id="IPR000421">
    <property type="entry name" value="FA58C"/>
</dbReference>
<dbReference type="EMBL" id="JADQDM010000001">
    <property type="protein sequence ID" value="MBF9220182.1"/>
    <property type="molecule type" value="Genomic_DNA"/>
</dbReference>
<feature type="coiled-coil region" evidence="3">
    <location>
        <begin position="1339"/>
        <end position="1391"/>
    </location>
</feature>
<evidence type="ECO:0000259" key="5">
    <source>
        <dbReference type="PROSITE" id="PS50022"/>
    </source>
</evidence>
<feature type="domain" description="Peptidase S74" evidence="6">
    <location>
        <begin position="1180"/>
        <end position="1353"/>
    </location>
</feature>
<evidence type="ECO:0000313" key="7">
    <source>
        <dbReference type="EMBL" id="MBF9220182.1"/>
    </source>
</evidence>
<evidence type="ECO:0000259" key="6">
    <source>
        <dbReference type="PROSITE" id="PS51688"/>
    </source>
</evidence>
<organism evidence="7 8">
    <name type="scientific">Hymenobacter ruricola</name>
    <dbReference type="NCBI Taxonomy" id="2791023"/>
    <lineage>
        <taxon>Bacteria</taxon>
        <taxon>Pseudomonadati</taxon>
        <taxon>Bacteroidota</taxon>
        <taxon>Cytophagia</taxon>
        <taxon>Cytophagales</taxon>
        <taxon>Hymenobacteraceae</taxon>
        <taxon>Hymenobacter</taxon>
    </lineage>
</organism>
<dbReference type="PROSITE" id="PS50022">
    <property type="entry name" value="FA58C_3"/>
    <property type="match status" value="1"/>
</dbReference>